<evidence type="ECO:0000256" key="8">
    <source>
        <dbReference type="ARBA" id="ARBA00023242"/>
    </source>
</evidence>
<keyword evidence="7" id="KW-0508">mRNA splicing</keyword>
<proteinExistence type="inferred from homology"/>
<dbReference type="GeneID" id="119725895"/>
<dbReference type="PANTHER" id="PTHR13445:SF3">
    <property type="entry name" value="U5 SMALL NUCLEAR RIBONUCLEOPROTEIN TSSC4"/>
    <property type="match status" value="1"/>
</dbReference>
<evidence type="ECO:0000256" key="3">
    <source>
        <dbReference type="ARBA" id="ARBA00010362"/>
    </source>
</evidence>
<feature type="region of interest" description="Disordered" evidence="11">
    <location>
        <begin position="1"/>
        <end position="28"/>
    </location>
</feature>
<comment type="function">
    <text evidence="10">Protein associated with the U5 snRNP, during its maturation and its post-splicing recycling and which is required for spliceosomal tri-snRNP complex assembly in the nucleus. Has a molecular sequestering activity and transiently hinders SNRNP200 binding sites for constitutive splicing factors that intervene later during the assembly of the spliceosome and splicing. Together with its molecular sequestering activity, may also function as a molecular adapter and placeholder, coordinating the assembly of the U5 snRNP and its association with the U4/U6 di-snRNP.</text>
</comment>
<feature type="compositionally biased region" description="Basic and acidic residues" evidence="11">
    <location>
        <begin position="312"/>
        <end position="327"/>
    </location>
</feature>
<evidence type="ECO:0000256" key="5">
    <source>
        <dbReference type="ARBA" id="ARBA00022664"/>
    </source>
</evidence>
<keyword evidence="6" id="KW-0747">Spliceosome</keyword>
<evidence type="ECO:0000256" key="4">
    <source>
        <dbReference type="ARBA" id="ARBA00022490"/>
    </source>
</evidence>
<evidence type="ECO:0000313" key="13">
    <source>
        <dbReference type="Proteomes" id="UP000887568"/>
    </source>
</evidence>
<keyword evidence="4" id="KW-0963">Cytoplasm</keyword>
<keyword evidence="5" id="KW-0507">mRNA processing</keyword>
<dbReference type="PANTHER" id="PTHR13445">
    <property type="entry name" value="TUMOR SUPPRESSING SUBTRANSFERABLE CANDIDATE 4 TSSC4"/>
    <property type="match status" value="1"/>
</dbReference>
<dbReference type="GO" id="GO:0006397">
    <property type="term" value="P:mRNA processing"/>
    <property type="evidence" value="ECO:0007669"/>
    <property type="project" value="UniProtKB-KW"/>
</dbReference>
<feature type="region of interest" description="Disordered" evidence="11">
    <location>
        <begin position="100"/>
        <end position="187"/>
    </location>
</feature>
<dbReference type="Proteomes" id="UP000887568">
    <property type="component" value="Unplaced"/>
</dbReference>
<dbReference type="GO" id="GO:0005681">
    <property type="term" value="C:spliceosomal complex"/>
    <property type="evidence" value="ECO:0007669"/>
    <property type="project" value="UniProtKB-KW"/>
</dbReference>
<evidence type="ECO:0000313" key="12">
    <source>
        <dbReference type="EnsemblMetazoa" id="XP_038053418.1"/>
    </source>
</evidence>
<dbReference type="Pfam" id="PF15264">
    <property type="entry name" value="TSSC4"/>
    <property type="match status" value="1"/>
</dbReference>
<feature type="compositionally biased region" description="Polar residues" evidence="11">
    <location>
        <begin position="101"/>
        <end position="111"/>
    </location>
</feature>
<keyword evidence="8" id="KW-0539">Nucleus</keyword>
<dbReference type="AlphaFoldDB" id="A0A913ZNP8"/>
<organism evidence="12 13">
    <name type="scientific">Patiria miniata</name>
    <name type="common">Bat star</name>
    <name type="synonym">Asterina miniata</name>
    <dbReference type="NCBI Taxonomy" id="46514"/>
    <lineage>
        <taxon>Eukaryota</taxon>
        <taxon>Metazoa</taxon>
        <taxon>Echinodermata</taxon>
        <taxon>Eleutherozoa</taxon>
        <taxon>Asterozoa</taxon>
        <taxon>Asteroidea</taxon>
        <taxon>Valvatacea</taxon>
        <taxon>Valvatida</taxon>
        <taxon>Asterinidae</taxon>
        <taxon>Patiria</taxon>
    </lineage>
</organism>
<keyword evidence="13" id="KW-1185">Reference proteome</keyword>
<dbReference type="GO" id="GO:0008380">
    <property type="term" value="P:RNA splicing"/>
    <property type="evidence" value="ECO:0007669"/>
    <property type="project" value="UniProtKB-KW"/>
</dbReference>
<evidence type="ECO:0000256" key="11">
    <source>
        <dbReference type="SAM" id="MobiDB-lite"/>
    </source>
</evidence>
<feature type="compositionally biased region" description="Polar residues" evidence="11">
    <location>
        <begin position="12"/>
        <end position="28"/>
    </location>
</feature>
<dbReference type="GO" id="GO:0005737">
    <property type="term" value="C:cytoplasm"/>
    <property type="evidence" value="ECO:0007669"/>
    <property type="project" value="UniProtKB-SubCell"/>
</dbReference>
<feature type="compositionally biased region" description="Basic residues" evidence="11">
    <location>
        <begin position="165"/>
        <end position="181"/>
    </location>
</feature>
<comment type="subcellular location">
    <subcellularLocation>
        <location evidence="2">Cytoplasm</location>
    </subcellularLocation>
    <subcellularLocation>
        <location evidence="1">Nucleus</location>
    </subcellularLocation>
</comment>
<comment type="similarity">
    <text evidence="3">Belongs to the TSSC4 family.</text>
</comment>
<feature type="region of interest" description="Disordered" evidence="11">
    <location>
        <begin position="297"/>
        <end position="382"/>
    </location>
</feature>
<dbReference type="EnsemblMetazoa" id="XM_038197490.1">
    <property type="protein sequence ID" value="XP_038053418.1"/>
    <property type="gene ID" value="LOC119725895"/>
</dbReference>
<name>A0A913ZNP8_PATMI</name>
<dbReference type="InterPro" id="IPR029338">
    <property type="entry name" value="TSSC4"/>
</dbReference>
<feature type="compositionally biased region" description="Basic and acidic residues" evidence="11">
    <location>
        <begin position="146"/>
        <end position="161"/>
    </location>
</feature>
<dbReference type="RefSeq" id="XP_038053418.1">
    <property type="nucleotide sequence ID" value="XM_038197490.1"/>
</dbReference>
<evidence type="ECO:0000256" key="10">
    <source>
        <dbReference type="ARBA" id="ARBA00045970"/>
    </source>
</evidence>
<dbReference type="OrthoDB" id="1906282at2759"/>
<sequence length="382" mass="42095">MAAKPEGFISERMSSSPPSTFQLQTSTIRNSAPFKTKSADVFGSLDTMERDYNSTVGKREIDVGGAKADDEKEAEEGCIKRGCIFKKPQGSLVHKALADAVTQTADSSSSEVHGVDKASSPYLRSPGKHASVKHGATTSGQLGSTADRRDNTSFRRPDRGAWRNVGRRGRGTSNPRGRHHPADHVLNPNKYTKYSLEETNMCGNSANRSVALGFLSELRKRKQQGDNQTVQESGTTEQLVFQKPRETRTLDQAEQPSKKSYGSVYKMPKYEVGKASAPKNKKPKISSFWETAGMNMEDELGNPRARPVINLDHFENEQSMDKEDDRAQSVSQSDLRTSCSNPPGPVDTDKPEQSEAAQHEGGTFKSKKGKGKRHFRGRQEDT</sequence>
<evidence type="ECO:0000256" key="6">
    <source>
        <dbReference type="ARBA" id="ARBA00022728"/>
    </source>
</evidence>
<accession>A0A913ZNP8</accession>
<feature type="compositionally biased region" description="Polar residues" evidence="11">
    <location>
        <begin position="328"/>
        <end position="341"/>
    </location>
</feature>
<dbReference type="OMA" id="MCGNSAN"/>
<evidence type="ECO:0000256" key="1">
    <source>
        <dbReference type="ARBA" id="ARBA00004123"/>
    </source>
</evidence>
<protein>
    <recommendedName>
        <fullName evidence="9">U5 small nuclear ribonucleoprotein TSSC4</fullName>
    </recommendedName>
</protein>
<feature type="compositionally biased region" description="Basic residues" evidence="11">
    <location>
        <begin position="365"/>
        <end position="376"/>
    </location>
</feature>
<reference evidence="12" key="1">
    <citation type="submission" date="2022-11" db="UniProtKB">
        <authorList>
            <consortium name="EnsemblMetazoa"/>
        </authorList>
    </citation>
    <scope>IDENTIFICATION</scope>
</reference>
<evidence type="ECO:0000256" key="2">
    <source>
        <dbReference type="ARBA" id="ARBA00004496"/>
    </source>
</evidence>
<evidence type="ECO:0000256" key="9">
    <source>
        <dbReference type="ARBA" id="ARBA00035304"/>
    </source>
</evidence>
<evidence type="ECO:0000256" key="7">
    <source>
        <dbReference type="ARBA" id="ARBA00023187"/>
    </source>
</evidence>